<reference evidence="9 10" key="1">
    <citation type="journal article" date="2015" name="Antonie Van Leeuwenhoek">
        <title>Prauserella endophytica sp. nov., an endophytic actinobacterium isolated from Tamarix taklamakanensis.</title>
        <authorList>
            <person name="Liu J.M."/>
            <person name="Habden X."/>
            <person name="Guo L."/>
            <person name="Tuo L."/>
            <person name="Jiang Z.K."/>
            <person name="Liu S.W."/>
            <person name="Liu X.F."/>
            <person name="Chen L."/>
            <person name="Li R.F."/>
            <person name="Zhang Y.Q."/>
            <person name="Sun C.H."/>
        </authorList>
    </citation>
    <scope>NUCLEOTIDE SEQUENCE [LARGE SCALE GENOMIC DNA]</scope>
    <source>
        <strain evidence="9 10">CGMCC 4.7182</strain>
    </source>
</reference>
<keyword evidence="4 6" id="KW-0378">Hydrolase</keyword>
<protein>
    <recommendedName>
        <fullName evidence="6">Ribonuclease VapC</fullName>
        <shortName evidence="6">RNase VapC</shortName>
        <ecNumber evidence="6">3.1.-.-</ecNumber>
    </recommendedName>
    <alternativeName>
        <fullName evidence="6">Toxin VapC</fullName>
    </alternativeName>
</protein>
<evidence type="ECO:0000256" key="5">
    <source>
        <dbReference type="ARBA" id="ARBA00022842"/>
    </source>
</evidence>
<dbReference type="PANTHER" id="PTHR35901:SF1">
    <property type="entry name" value="EXONUCLEASE VAPC9"/>
    <property type="match status" value="1"/>
</dbReference>
<evidence type="ECO:0000256" key="3">
    <source>
        <dbReference type="ARBA" id="ARBA00022723"/>
    </source>
</evidence>
<feature type="region of interest" description="Disordered" evidence="7">
    <location>
        <begin position="1"/>
        <end position="27"/>
    </location>
</feature>
<proteinExistence type="inferred from homology"/>
<keyword evidence="3 6" id="KW-0479">Metal-binding</keyword>
<dbReference type="Gene3D" id="3.40.50.1010">
    <property type="entry name" value="5'-nuclease"/>
    <property type="match status" value="1"/>
</dbReference>
<dbReference type="InterPro" id="IPR051619">
    <property type="entry name" value="TypeII_TA_RNase_PINc/VapC"/>
</dbReference>
<dbReference type="InterPro" id="IPR022907">
    <property type="entry name" value="VapC_family"/>
</dbReference>
<comment type="cofactor">
    <cofactor evidence="6">
        <name>Mg(2+)</name>
        <dbReference type="ChEBI" id="CHEBI:18420"/>
    </cofactor>
</comment>
<comment type="function">
    <text evidence="6">Toxic component of a toxin-antitoxin (TA) system. An RNase.</text>
</comment>
<dbReference type="EC" id="3.1.-.-" evidence="6"/>
<feature type="binding site" evidence="6">
    <location>
        <position position="67"/>
    </location>
    <ligand>
        <name>Mg(2+)</name>
        <dbReference type="ChEBI" id="CHEBI:18420"/>
    </ligand>
</feature>
<dbReference type="InterPro" id="IPR002716">
    <property type="entry name" value="PIN_dom"/>
</dbReference>
<keyword evidence="6" id="KW-0800">Toxin</keyword>
<evidence type="ECO:0000256" key="4">
    <source>
        <dbReference type="ARBA" id="ARBA00022801"/>
    </source>
</evidence>
<keyword evidence="5 6" id="KW-0460">Magnesium</keyword>
<evidence type="ECO:0000256" key="6">
    <source>
        <dbReference type="HAMAP-Rule" id="MF_00265"/>
    </source>
</evidence>
<keyword evidence="2 6" id="KW-0540">Nuclease</keyword>
<feature type="binding site" evidence="6">
    <location>
        <position position="158"/>
    </location>
    <ligand>
        <name>Mg(2+)</name>
        <dbReference type="ChEBI" id="CHEBI:18420"/>
    </ligand>
</feature>
<evidence type="ECO:0000256" key="2">
    <source>
        <dbReference type="ARBA" id="ARBA00022722"/>
    </source>
</evidence>
<evidence type="ECO:0000256" key="7">
    <source>
        <dbReference type="SAM" id="MobiDB-lite"/>
    </source>
</evidence>
<comment type="caution">
    <text evidence="9">The sequence shown here is derived from an EMBL/GenBank/DDBJ whole genome shotgun (WGS) entry which is preliminary data.</text>
</comment>
<evidence type="ECO:0000313" key="9">
    <source>
        <dbReference type="EMBL" id="TKG73039.1"/>
    </source>
</evidence>
<dbReference type="InterPro" id="IPR044153">
    <property type="entry name" value="PIN_Pae0151-like"/>
</dbReference>
<sequence>MGRRSGGQEAVVERLRGGSPGRGRPGAERCRLRGVLRAGAGNRCLARRRGRGRARCERGLVSLAVVDASVLVAFYAADDVRRPETAARLSSGNALFAPAHLDAEVISALRGMARGNAVLSSAVPGALRHLAHFPVRRMPVAPLLERMWELRDNVTAYDAAYVALAERLDGTLITCDAKLAAASGARCVFDLIT</sequence>
<feature type="domain" description="PIN" evidence="8">
    <location>
        <begin position="65"/>
        <end position="182"/>
    </location>
</feature>
<dbReference type="CDD" id="cd09873">
    <property type="entry name" value="PIN_Pae0151-like"/>
    <property type="match status" value="1"/>
</dbReference>
<dbReference type="InterPro" id="IPR029060">
    <property type="entry name" value="PIN-like_dom_sf"/>
</dbReference>
<dbReference type="Proteomes" id="UP000309992">
    <property type="component" value="Unassembled WGS sequence"/>
</dbReference>
<dbReference type="PANTHER" id="PTHR35901">
    <property type="entry name" value="RIBONUCLEASE VAPC3"/>
    <property type="match status" value="1"/>
</dbReference>
<dbReference type="EMBL" id="SWMS01000001">
    <property type="protein sequence ID" value="TKG73039.1"/>
    <property type="molecule type" value="Genomic_DNA"/>
</dbReference>
<evidence type="ECO:0000313" key="10">
    <source>
        <dbReference type="Proteomes" id="UP000309992"/>
    </source>
</evidence>
<organism evidence="9 10">
    <name type="scientific">Prauserella endophytica</name>
    <dbReference type="NCBI Taxonomy" id="1592324"/>
    <lineage>
        <taxon>Bacteria</taxon>
        <taxon>Bacillati</taxon>
        <taxon>Actinomycetota</taxon>
        <taxon>Actinomycetes</taxon>
        <taxon>Pseudonocardiales</taxon>
        <taxon>Pseudonocardiaceae</taxon>
        <taxon>Prauserella</taxon>
        <taxon>Prauserella coralliicola group</taxon>
    </lineage>
</organism>
<keyword evidence="1 6" id="KW-1277">Toxin-antitoxin system</keyword>
<dbReference type="SUPFAM" id="SSF88723">
    <property type="entry name" value="PIN domain-like"/>
    <property type="match status" value="1"/>
</dbReference>
<keyword evidence="10" id="KW-1185">Reference proteome</keyword>
<evidence type="ECO:0000259" key="8">
    <source>
        <dbReference type="Pfam" id="PF01850"/>
    </source>
</evidence>
<dbReference type="Pfam" id="PF01850">
    <property type="entry name" value="PIN"/>
    <property type="match status" value="1"/>
</dbReference>
<accession>A0ABY2SAW5</accession>
<evidence type="ECO:0000256" key="1">
    <source>
        <dbReference type="ARBA" id="ARBA00022649"/>
    </source>
</evidence>
<dbReference type="HAMAP" id="MF_00265">
    <property type="entry name" value="VapC_Nob1"/>
    <property type="match status" value="1"/>
</dbReference>
<gene>
    <name evidence="6" type="primary">vapC</name>
    <name evidence="9" type="ORF">FCN18_00060</name>
</gene>
<comment type="similarity">
    <text evidence="6">Belongs to the PINc/VapC protein family.</text>
</comment>
<name>A0ABY2SAW5_9PSEU</name>